<dbReference type="RefSeq" id="WP_019253326.1">
    <property type="nucleotide sequence ID" value="NZ_CAJSZG010000034.1"/>
</dbReference>
<dbReference type="EMBL" id="WJMX01000030">
    <property type="protein sequence ID" value="MRH81098.1"/>
    <property type="molecule type" value="Genomic_DNA"/>
</dbReference>
<dbReference type="AlphaFoldDB" id="A0A1C1ZSQ5"/>
<reference evidence="3 4" key="1">
    <citation type="submission" date="2019-11" db="EMBL/GenBank/DDBJ databases">
        <title>Draft genome sequence of 12 host-associated Lactobacillus reuteri rodent strains.</title>
        <authorList>
            <person name="Zhang S."/>
            <person name="Ozcam M."/>
            <person name="Van Pijkeren J.P."/>
        </authorList>
    </citation>
    <scope>NUCLEOTIDE SEQUENCE [LARGE SCALE GENOMIC DNA]</scope>
    <source>
        <strain evidence="1 3">6799jm-1</strain>
        <strain evidence="2 4">CR</strain>
    </source>
</reference>
<evidence type="ECO:0000313" key="1">
    <source>
        <dbReference type="EMBL" id="MRG75024.1"/>
    </source>
</evidence>
<accession>A0A1C1ZSQ5</accession>
<gene>
    <name evidence="2" type="ORF">GIX77_10050</name>
    <name evidence="1" type="ORF">GIX79_04460</name>
</gene>
<dbReference type="EMBL" id="WJMV01000012">
    <property type="protein sequence ID" value="MRG75024.1"/>
    <property type="molecule type" value="Genomic_DNA"/>
</dbReference>
<dbReference type="Proteomes" id="UP000452188">
    <property type="component" value="Unassembled WGS sequence"/>
</dbReference>
<evidence type="ECO:0000313" key="4">
    <source>
        <dbReference type="Proteomes" id="UP000470878"/>
    </source>
</evidence>
<organism evidence="2 4">
    <name type="scientific">Limosilactobacillus reuteri</name>
    <name type="common">Lactobacillus reuteri</name>
    <dbReference type="NCBI Taxonomy" id="1598"/>
    <lineage>
        <taxon>Bacteria</taxon>
        <taxon>Bacillati</taxon>
        <taxon>Bacillota</taxon>
        <taxon>Bacilli</taxon>
        <taxon>Lactobacillales</taxon>
        <taxon>Lactobacillaceae</taxon>
        <taxon>Limosilactobacillus</taxon>
    </lineage>
</organism>
<dbReference type="Gene3D" id="2.40.50.230">
    <property type="entry name" value="Gp5 N-terminal domain"/>
    <property type="match status" value="1"/>
</dbReference>
<dbReference type="Proteomes" id="UP000470878">
    <property type="component" value="Unassembled WGS sequence"/>
</dbReference>
<sequence>MVRKRDQDIKFLKILQNNINANLHVAQLARVYKLNSDRSRADVQPLALNASGKKRAPLINVPVGLIAQSYISEGAVVLVLFLDRSMENWSKADNREFSLANKRMHDVNDAVICEVMWFAGH</sequence>
<evidence type="ECO:0000313" key="3">
    <source>
        <dbReference type="Proteomes" id="UP000452188"/>
    </source>
</evidence>
<comment type="caution">
    <text evidence="2">The sequence shown here is derived from an EMBL/GenBank/DDBJ whole genome shotgun (WGS) entry which is preliminary data.</text>
</comment>
<evidence type="ECO:0000313" key="2">
    <source>
        <dbReference type="EMBL" id="MRH81098.1"/>
    </source>
</evidence>
<name>A0A1C1ZSQ5_LIMRT</name>
<dbReference type="InterPro" id="IPR037026">
    <property type="entry name" value="Vgr_OB-fold_dom_sf"/>
</dbReference>
<protein>
    <submittedName>
        <fullName evidence="2">ABC transporter substrate-binding protein</fullName>
    </submittedName>
</protein>
<proteinExistence type="predicted"/>